<keyword evidence="3" id="KW-1185">Reference proteome</keyword>
<organism evidence="2 3">
    <name type="scientific">Phytophthora fragariaefolia</name>
    <dbReference type="NCBI Taxonomy" id="1490495"/>
    <lineage>
        <taxon>Eukaryota</taxon>
        <taxon>Sar</taxon>
        <taxon>Stramenopiles</taxon>
        <taxon>Oomycota</taxon>
        <taxon>Peronosporomycetes</taxon>
        <taxon>Peronosporales</taxon>
        <taxon>Peronosporaceae</taxon>
        <taxon>Phytophthora</taxon>
    </lineage>
</organism>
<evidence type="ECO:0000313" key="3">
    <source>
        <dbReference type="Proteomes" id="UP001165121"/>
    </source>
</evidence>
<reference evidence="2" key="1">
    <citation type="submission" date="2023-04" db="EMBL/GenBank/DDBJ databases">
        <title>Phytophthora fragariaefolia NBRC 109709.</title>
        <authorList>
            <person name="Ichikawa N."/>
            <person name="Sato H."/>
            <person name="Tonouchi N."/>
        </authorList>
    </citation>
    <scope>NUCLEOTIDE SEQUENCE</scope>
    <source>
        <strain evidence="2">NBRC 109709</strain>
    </source>
</reference>
<dbReference type="AlphaFoldDB" id="A0A9W6XGQ0"/>
<accession>A0A9W6XGQ0</accession>
<evidence type="ECO:0000256" key="1">
    <source>
        <dbReference type="SAM" id="MobiDB-lite"/>
    </source>
</evidence>
<feature type="region of interest" description="Disordered" evidence="1">
    <location>
        <begin position="204"/>
        <end position="224"/>
    </location>
</feature>
<dbReference type="Proteomes" id="UP001165121">
    <property type="component" value="Unassembled WGS sequence"/>
</dbReference>
<dbReference type="EMBL" id="BSXT01001120">
    <property type="protein sequence ID" value="GMF38809.1"/>
    <property type="molecule type" value="Genomic_DNA"/>
</dbReference>
<proteinExistence type="predicted"/>
<gene>
    <name evidence="2" type="ORF">Pfra01_001131100</name>
</gene>
<dbReference type="OrthoDB" id="162102at2759"/>
<evidence type="ECO:0000313" key="2">
    <source>
        <dbReference type="EMBL" id="GMF38809.1"/>
    </source>
</evidence>
<comment type="caution">
    <text evidence="2">The sequence shown here is derived from an EMBL/GenBank/DDBJ whole genome shotgun (WGS) entry which is preliminary data.</text>
</comment>
<protein>
    <submittedName>
        <fullName evidence="2">Unnamed protein product</fullName>
    </submittedName>
</protein>
<sequence>MFSARSTPDEHQRGQLRIGKILIPLNDATHSASLVPVTGKEARRYQLVICYGPSHKRVTLRVATSAMYETWWAALENAFSAPRFVVVDAPSHQVTLAPVLPAKHGVPQLEHEVTFDAKQKLEFENEKVPMLEACSPLSSTELDILASWRTWGSLSYFATPSNKSNVLSHDALTNDNTENLTGASNDSSGRISVYSDISEFWSRQSESEDDIPQSKHTGDINLSTHESKLQVPHKVLTMQPQDDEEWLDEIELFGFRYKIDVVRSGPSGGIRS</sequence>
<name>A0A9W6XGQ0_9STRA</name>